<evidence type="ECO:0000256" key="1">
    <source>
        <dbReference type="SAM" id="MobiDB-lite"/>
    </source>
</evidence>
<geneLocation type="plasmid" evidence="2 3">
    <name>pRHL1</name>
</geneLocation>
<accession>Q0RXJ6</accession>
<dbReference type="Proteomes" id="UP000008710">
    <property type="component" value="Plasmid pRHL1"/>
</dbReference>
<keyword evidence="2" id="KW-0614">Plasmid</keyword>
<gene>
    <name evidence="2" type="ordered locus">RHA1_ro08946</name>
</gene>
<dbReference type="EMBL" id="CP000432">
    <property type="protein sequence ID" value="ABG99990.1"/>
    <property type="molecule type" value="Genomic_DNA"/>
</dbReference>
<dbReference type="AlphaFoldDB" id="Q0RXJ6"/>
<proteinExistence type="predicted"/>
<sequence>MRDRLNSHNRDSITTWSNYRRPASGSVERSTHQDEICTCAPVLFVLGSQSLGHRTAFGMLGVHLTALRALSHSLLPNYSAVFRGSSDSPAAKC</sequence>
<feature type="region of interest" description="Disordered" evidence="1">
    <location>
        <begin position="1"/>
        <end position="31"/>
    </location>
</feature>
<dbReference type="KEGG" id="rha:RHA1_ro08946"/>
<feature type="compositionally biased region" description="Basic and acidic residues" evidence="1">
    <location>
        <begin position="1"/>
        <end position="11"/>
    </location>
</feature>
<protein>
    <submittedName>
        <fullName evidence="2">Uncharacterized protein</fullName>
    </submittedName>
</protein>
<evidence type="ECO:0000313" key="2">
    <source>
        <dbReference type="EMBL" id="ABG99990.1"/>
    </source>
</evidence>
<dbReference type="HOGENOM" id="CLU_2397646_0_0_11"/>
<evidence type="ECO:0000313" key="3">
    <source>
        <dbReference type="Proteomes" id="UP000008710"/>
    </source>
</evidence>
<reference evidence="3" key="1">
    <citation type="journal article" date="2006" name="Proc. Natl. Acad. Sci. U.S.A.">
        <title>The complete genome of Rhodococcus sp. RHA1 provides insights into a catabolic powerhouse.</title>
        <authorList>
            <person name="McLeod M.P."/>
            <person name="Warren R.L."/>
            <person name="Hsiao W.W.L."/>
            <person name="Araki N."/>
            <person name="Myhre M."/>
            <person name="Fernandes C."/>
            <person name="Miyazawa D."/>
            <person name="Wong W."/>
            <person name="Lillquist A.L."/>
            <person name="Wang D."/>
            <person name="Dosanjh M."/>
            <person name="Hara H."/>
            <person name="Petrescu A."/>
            <person name="Morin R.D."/>
            <person name="Yang G."/>
            <person name="Stott J.M."/>
            <person name="Schein J.E."/>
            <person name="Shin H."/>
            <person name="Smailus D."/>
            <person name="Siddiqui A.S."/>
            <person name="Marra M.A."/>
            <person name="Jones S.J.M."/>
            <person name="Holt R."/>
            <person name="Brinkman F.S.L."/>
            <person name="Miyauchi K."/>
            <person name="Fukuda M."/>
            <person name="Davies J.E."/>
            <person name="Mohn W.W."/>
            <person name="Eltis L.D."/>
        </authorList>
    </citation>
    <scope>NUCLEOTIDE SEQUENCE [LARGE SCALE GENOMIC DNA]</scope>
    <source>
        <strain evidence="3">RHA1</strain>
    </source>
</reference>
<name>Q0RXJ6_RHOJR</name>
<organism evidence="2 3">
    <name type="scientific">Rhodococcus jostii (strain RHA1)</name>
    <dbReference type="NCBI Taxonomy" id="101510"/>
    <lineage>
        <taxon>Bacteria</taxon>
        <taxon>Bacillati</taxon>
        <taxon>Actinomycetota</taxon>
        <taxon>Actinomycetes</taxon>
        <taxon>Mycobacteriales</taxon>
        <taxon>Nocardiaceae</taxon>
        <taxon>Rhodococcus</taxon>
    </lineage>
</organism>